<proteinExistence type="predicted"/>
<evidence type="ECO:0000313" key="2">
    <source>
        <dbReference type="EMBL" id="RDW74496.1"/>
    </source>
</evidence>
<organism evidence="2 3">
    <name type="scientific">Aspergillus mulundensis</name>
    <dbReference type="NCBI Taxonomy" id="1810919"/>
    <lineage>
        <taxon>Eukaryota</taxon>
        <taxon>Fungi</taxon>
        <taxon>Dikarya</taxon>
        <taxon>Ascomycota</taxon>
        <taxon>Pezizomycotina</taxon>
        <taxon>Eurotiomycetes</taxon>
        <taxon>Eurotiomycetidae</taxon>
        <taxon>Eurotiales</taxon>
        <taxon>Aspergillaceae</taxon>
        <taxon>Aspergillus</taxon>
        <taxon>Aspergillus subgen. Nidulantes</taxon>
    </lineage>
</organism>
<sequence length="116" mass="12993">MSSSLSSSARKVVRITDVRPSYSVHLQPSQLQQQQTEITALCISPTGTTSKRLSYAQLRALPGGPDALIQFQVNPADAPFSSNPTPPLPRAYPMESEGQGSRWSRWSRWFRRWCNT</sequence>
<comment type="caution">
    <text evidence="2">The sequence shown here is derived from an EMBL/GenBank/DDBJ whole genome shotgun (WGS) entry which is preliminary data.</text>
</comment>
<accession>A0A3D8RKM1</accession>
<dbReference type="RefSeq" id="XP_026602264.1">
    <property type="nucleotide sequence ID" value="XM_026749174.1"/>
</dbReference>
<dbReference type="EMBL" id="PVWQ01000008">
    <property type="protein sequence ID" value="RDW74496.1"/>
    <property type="molecule type" value="Genomic_DNA"/>
</dbReference>
<name>A0A3D8RKM1_9EURO</name>
<reference evidence="2 3" key="1">
    <citation type="journal article" date="2018" name="IMA Fungus">
        <title>IMA Genome-F 9: Draft genome sequence of Annulohypoxylon stygium, Aspergillus mulundensis, Berkeleyomyces basicola (syn. Thielaviopsis basicola), Ceratocystis smalleyi, two Cercospora beticola strains, Coleophoma cylindrospora, Fusarium fracticaudum, Phialophora cf. hyalina, and Morchella septimelata.</title>
        <authorList>
            <person name="Wingfield B.D."/>
            <person name="Bills G.F."/>
            <person name="Dong Y."/>
            <person name="Huang W."/>
            <person name="Nel W.J."/>
            <person name="Swalarsk-Parry B.S."/>
            <person name="Vaghefi N."/>
            <person name="Wilken P.M."/>
            <person name="An Z."/>
            <person name="de Beer Z.W."/>
            <person name="De Vos L."/>
            <person name="Chen L."/>
            <person name="Duong T.A."/>
            <person name="Gao Y."/>
            <person name="Hammerbacher A."/>
            <person name="Kikkert J.R."/>
            <person name="Li Y."/>
            <person name="Li H."/>
            <person name="Li K."/>
            <person name="Li Q."/>
            <person name="Liu X."/>
            <person name="Ma X."/>
            <person name="Naidoo K."/>
            <person name="Pethybridge S.J."/>
            <person name="Sun J."/>
            <person name="Steenkamp E.T."/>
            <person name="van der Nest M.A."/>
            <person name="van Wyk S."/>
            <person name="Wingfield M.J."/>
            <person name="Xiong C."/>
            <person name="Yue Q."/>
            <person name="Zhang X."/>
        </authorList>
    </citation>
    <scope>NUCLEOTIDE SEQUENCE [LARGE SCALE GENOMIC DNA]</scope>
    <source>
        <strain evidence="2 3">DSM 5745</strain>
    </source>
</reference>
<dbReference type="Proteomes" id="UP000256690">
    <property type="component" value="Unassembled WGS sequence"/>
</dbReference>
<dbReference type="GeneID" id="38117528"/>
<gene>
    <name evidence="2" type="ORF">DSM5745_07158</name>
</gene>
<evidence type="ECO:0000256" key="1">
    <source>
        <dbReference type="SAM" id="MobiDB-lite"/>
    </source>
</evidence>
<dbReference type="AlphaFoldDB" id="A0A3D8RKM1"/>
<evidence type="ECO:0000313" key="3">
    <source>
        <dbReference type="Proteomes" id="UP000256690"/>
    </source>
</evidence>
<dbReference type="OrthoDB" id="10602664at2759"/>
<keyword evidence="3" id="KW-1185">Reference proteome</keyword>
<feature type="region of interest" description="Disordered" evidence="1">
    <location>
        <begin position="76"/>
        <end position="99"/>
    </location>
</feature>
<protein>
    <submittedName>
        <fullName evidence="2">Uncharacterized protein</fullName>
    </submittedName>
</protein>